<evidence type="ECO:0000313" key="1">
    <source>
        <dbReference type="EMBL" id="MBC2312078.1"/>
    </source>
</evidence>
<protein>
    <submittedName>
        <fullName evidence="1">DUF3850 domain-containing protein</fullName>
    </submittedName>
</protein>
<evidence type="ECO:0000313" key="2">
    <source>
        <dbReference type="Proteomes" id="UP000565628"/>
    </source>
</evidence>
<proteinExistence type="predicted"/>
<dbReference type="EMBL" id="JAASWV010000023">
    <property type="protein sequence ID" value="MBC2312078.1"/>
    <property type="molecule type" value="Genomic_DNA"/>
</dbReference>
<dbReference type="Gene3D" id="2.30.130.30">
    <property type="entry name" value="Hypothetical protein"/>
    <property type="match status" value="1"/>
</dbReference>
<reference evidence="1 2" key="1">
    <citation type="submission" date="2020-03" db="EMBL/GenBank/DDBJ databases">
        <title>Soil Listeria distribution.</title>
        <authorList>
            <person name="Liao J."/>
            <person name="Wiedmann M."/>
        </authorList>
    </citation>
    <scope>NUCLEOTIDE SEQUENCE [LARGE SCALE GENOMIC DNA]</scope>
    <source>
        <strain evidence="1 2">FSL L7-0039</strain>
    </source>
</reference>
<organism evidence="1 2">
    <name type="scientific">Listeria booriae</name>
    <dbReference type="NCBI Taxonomy" id="1552123"/>
    <lineage>
        <taxon>Bacteria</taxon>
        <taxon>Bacillati</taxon>
        <taxon>Bacillota</taxon>
        <taxon>Bacilli</taxon>
        <taxon>Bacillales</taxon>
        <taxon>Listeriaceae</taxon>
        <taxon>Listeria</taxon>
    </lineage>
</organism>
<dbReference type="Proteomes" id="UP000565628">
    <property type="component" value="Unassembled WGS sequence"/>
</dbReference>
<gene>
    <name evidence="1" type="ORF">HCJ81_14385</name>
</gene>
<dbReference type="RefSeq" id="WP_185642317.1">
    <property type="nucleotide sequence ID" value="NZ_JAARUF010000013.1"/>
</dbReference>
<dbReference type="AlphaFoldDB" id="A0A7X0ZX46"/>
<name>A0A7X0ZX46_9LIST</name>
<accession>A0A7X0ZX46</accession>
<sequence>MVIYSIVVSGEEFDAITTGQKKAIVRLAERIYLPGDLLVLQYVFANMLFMQTAMMVTDVATIENTGYVVLSIEKHTCDYCKKGLDPYLMKLSGGDRYHADCLEKMKKERIVQRKAPAYEVGKCSCGKRFIVKKKQEYGAIHCEDCRLEQVMDDYYVGSPDELKDRHNSYE</sequence>
<comment type="caution">
    <text evidence="1">The sequence shown here is derived from an EMBL/GenBank/DDBJ whole genome shotgun (WGS) entry which is preliminary data.</text>
</comment>